<evidence type="ECO:0008006" key="9">
    <source>
        <dbReference type="Google" id="ProtNLM"/>
    </source>
</evidence>
<dbReference type="SMART" id="SM00320">
    <property type="entry name" value="WD40"/>
    <property type="match status" value="3"/>
</dbReference>
<dbReference type="Pfam" id="PF02138">
    <property type="entry name" value="Beach"/>
    <property type="match status" value="1"/>
</dbReference>
<feature type="domain" description="BEACH-type PH" evidence="6">
    <location>
        <begin position="2"/>
        <end position="113"/>
    </location>
</feature>
<dbReference type="GeneID" id="24142023"/>
<evidence type="ECO:0000256" key="4">
    <source>
        <dbReference type="SAM" id="MobiDB-lite"/>
    </source>
</evidence>
<dbReference type="PROSITE" id="PS50082">
    <property type="entry name" value="WD_REPEATS_2"/>
    <property type="match status" value="1"/>
</dbReference>
<dbReference type="InterPro" id="IPR000409">
    <property type="entry name" value="BEACH_dom"/>
</dbReference>
<dbReference type="Gene3D" id="2.130.10.10">
    <property type="entry name" value="YVTN repeat-like/Quinoprotein amine dehydrogenase"/>
    <property type="match status" value="1"/>
</dbReference>
<dbReference type="InterPro" id="IPR015943">
    <property type="entry name" value="WD40/YVTN_repeat-like_dom_sf"/>
</dbReference>
<keyword evidence="2" id="KW-0677">Repeat</keyword>
<evidence type="ECO:0000313" key="8">
    <source>
        <dbReference type="Proteomes" id="UP000030745"/>
    </source>
</evidence>
<dbReference type="PROSITE" id="PS50197">
    <property type="entry name" value="BEACH"/>
    <property type="match status" value="1"/>
</dbReference>
<dbReference type="VEuPathDB" id="FungiDB:SPRG_21162"/>
<dbReference type="InterPro" id="IPR023362">
    <property type="entry name" value="PH-BEACH_dom"/>
</dbReference>
<dbReference type="Pfam" id="PF20426">
    <property type="entry name" value="NBCH_WD40"/>
    <property type="match status" value="1"/>
</dbReference>
<evidence type="ECO:0000256" key="2">
    <source>
        <dbReference type="ARBA" id="ARBA00022737"/>
    </source>
</evidence>
<feature type="repeat" description="WD" evidence="3">
    <location>
        <begin position="547"/>
        <end position="587"/>
    </location>
</feature>
<dbReference type="InterPro" id="IPR036322">
    <property type="entry name" value="WD40_repeat_dom_sf"/>
</dbReference>
<sequence length="779" mass="85660">MKLFKAQDFVCKAQWICDAHIVAGDLRVTDRELLFVATAIVDEHGGAEMLGAESSRLGRKVHRLLLDDIKHVYGRRYLLQVTALEIFVLSSRKNYLFHVCPPTSVHDLHRAMMTKRPAQLFRDPEWRRLRHPSHMFKTSAQTSAWVNHEISTFEYLMWLNTLAGRTYNDVTQYPVFPWVLADYTSRTLDLSRRETFRDLSKPLGALNPSRLSFYLERYNAFDDPDIPKFMYGSHYSHVGAVLYYLLRLEPFTTLAKRVQGGRLDHADRLFHSIAETWANCLSDTSDLKELTPEWFYQPAFLRNANGVDLGTCQNGTVLGDVVLPPYASSADDFVFQHMLALESEYVSAHLHEWIDLVFGAKQRGPQRSQHTIVDIDSIDDPVLQASMRAQIAHFGQTPTQLLKEPHPRRNLVPDASLAVVSPVLLPHMAPITVLEALQSTLFCLDAAGFASVQQLRSPFQGPAQPTSASPARTLSPLSLSRTNSSACDASVVEVLERKPRRLLAADAWLSPIWTAVLEAGNFVVSGGHLDGSVRVYTANDGSFHSAILHHAERVTCIARAPRRYLVCGSADGTLSVWTLASASASPSVLLDFSLSMFRSTTKRAVVEPDWSPSAVLLGHRTPIVAVVVCDDLDVAVSCSDICLVHRLSSGTVVRQLPLPACMTRVRTVGISRLGIVVVAGSSNDDAHHCLSTFGADGTMLAQVTPAYATTRLVLLERTGHVIVSGPLGASVLAVHTLAVVQALTTVGVASVAVSVDEKYVVLGLDVMPVQLLTANLVLA</sequence>
<dbReference type="RefSeq" id="XP_012206729.1">
    <property type="nucleotide sequence ID" value="XM_012351339.1"/>
</dbReference>
<feature type="region of interest" description="Disordered" evidence="4">
    <location>
        <begin position="459"/>
        <end position="481"/>
    </location>
</feature>
<accession>A0A067C741</accession>
<dbReference type="Pfam" id="PF14844">
    <property type="entry name" value="PH_BEACH"/>
    <property type="match status" value="1"/>
</dbReference>
<keyword evidence="1 3" id="KW-0853">WD repeat</keyword>
<evidence type="ECO:0000313" key="7">
    <source>
        <dbReference type="EMBL" id="KDO22612.1"/>
    </source>
</evidence>
<organism evidence="7 8">
    <name type="scientific">Saprolegnia parasitica (strain CBS 223.65)</name>
    <dbReference type="NCBI Taxonomy" id="695850"/>
    <lineage>
        <taxon>Eukaryota</taxon>
        <taxon>Sar</taxon>
        <taxon>Stramenopiles</taxon>
        <taxon>Oomycota</taxon>
        <taxon>Saprolegniomycetes</taxon>
        <taxon>Saprolegniales</taxon>
        <taxon>Saprolegniaceae</taxon>
        <taxon>Saprolegnia</taxon>
    </lineage>
</organism>
<dbReference type="PANTHER" id="PTHR13743:SF112">
    <property type="entry name" value="BEACH DOMAIN-CONTAINING PROTEIN"/>
    <property type="match status" value="1"/>
</dbReference>
<reference evidence="7 8" key="1">
    <citation type="journal article" date="2013" name="PLoS Genet.">
        <title>Distinctive expansion of potential virulence genes in the genome of the oomycete fish pathogen Saprolegnia parasitica.</title>
        <authorList>
            <person name="Jiang R.H."/>
            <person name="de Bruijn I."/>
            <person name="Haas B.J."/>
            <person name="Belmonte R."/>
            <person name="Lobach L."/>
            <person name="Christie J."/>
            <person name="van den Ackerveken G."/>
            <person name="Bottin A."/>
            <person name="Bulone V."/>
            <person name="Diaz-Moreno S.M."/>
            <person name="Dumas B."/>
            <person name="Fan L."/>
            <person name="Gaulin E."/>
            <person name="Govers F."/>
            <person name="Grenville-Briggs L.J."/>
            <person name="Horner N.R."/>
            <person name="Levin J.Z."/>
            <person name="Mammella M."/>
            <person name="Meijer H.J."/>
            <person name="Morris P."/>
            <person name="Nusbaum C."/>
            <person name="Oome S."/>
            <person name="Phillips A.J."/>
            <person name="van Rooyen D."/>
            <person name="Rzeszutek E."/>
            <person name="Saraiva M."/>
            <person name="Secombes C.J."/>
            <person name="Seidl M.F."/>
            <person name="Snel B."/>
            <person name="Stassen J.H."/>
            <person name="Sykes S."/>
            <person name="Tripathy S."/>
            <person name="van den Berg H."/>
            <person name="Vega-Arreguin J.C."/>
            <person name="Wawra S."/>
            <person name="Young S.K."/>
            <person name="Zeng Q."/>
            <person name="Dieguez-Uribeondo J."/>
            <person name="Russ C."/>
            <person name="Tyler B.M."/>
            <person name="van West P."/>
        </authorList>
    </citation>
    <scope>NUCLEOTIDE SEQUENCE [LARGE SCALE GENOMIC DNA]</scope>
    <source>
        <strain evidence="7 8">CBS 223.65</strain>
    </source>
</reference>
<proteinExistence type="predicted"/>
<dbReference type="InterPro" id="IPR001680">
    <property type="entry name" value="WD40_rpt"/>
</dbReference>
<name>A0A067C741_SAPPC</name>
<gene>
    <name evidence="7" type="ORF">SPRG_21162</name>
</gene>
<evidence type="ECO:0000259" key="6">
    <source>
        <dbReference type="PROSITE" id="PS51783"/>
    </source>
</evidence>
<dbReference type="InterPro" id="IPR011993">
    <property type="entry name" value="PH-like_dom_sf"/>
</dbReference>
<dbReference type="InterPro" id="IPR036372">
    <property type="entry name" value="BEACH_dom_sf"/>
</dbReference>
<dbReference type="InterPro" id="IPR050865">
    <property type="entry name" value="BEACH_Domain"/>
</dbReference>
<evidence type="ECO:0000259" key="5">
    <source>
        <dbReference type="PROSITE" id="PS50197"/>
    </source>
</evidence>
<protein>
    <recommendedName>
        <fullName evidence="9">BEACH domain-containing protein</fullName>
    </recommendedName>
</protein>
<dbReference type="SUPFAM" id="SSF50978">
    <property type="entry name" value="WD40 repeat-like"/>
    <property type="match status" value="1"/>
</dbReference>
<dbReference type="Gene3D" id="2.30.29.30">
    <property type="entry name" value="Pleckstrin-homology domain (PH domain)/Phosphotyrosine-binding domain (PTB)"/>
    <property type="match status" value="1"/>
</dbReference>
<dbReference type="Gene3D" id="1.10.1540.10">
    <property type="entry name" value="BEACH domain"/>
    <property type="match status" value="1"/>
</dbReference>
<feature type="domain" description="BEACH" evidence="5">
    <location>
        <begin position="130"/>
        <end position="409"/>
    </location>
</feature>
<evidence type="ECO:0000256" key="1">
    <source>
        <dbReference type="ARBA" id="ARBA00022574"/>
    </source>
</evidence>
<dbReference type="OMA" id="NADFANQ"/>
<evidence type="ECO:0000256" key="3">
    <source>
        <dbReference type="PROSITE-ProRule" id="PRU00221"/>
    </source>
</evidence>
<dbReference type="SUPFAM" id="SSF81837">
    <property type="entry name" value="BEACH domain"/>
    <property type="match status" value="1"/>
</dbReference>
<dbReference type="SUPFAM" id="SSF50729">
    <property type="entry name" value="PH domain-like"/>
    <property type="match status" value="1"/>
</dbReference>
<dbReference type="PROSITE" id="PS51783">
    <property type="entry name" value="PH_BEACH"/>
    <property type="match status" value="1"/>
</dbReference>
<dbReference type="OrthoDB" id="26681at2759"/>
<dbReference type="KEGG" id="spar:SPRG_21162"/>
<dbReference type="InterPro" id="IPR046851">
    <property type="entry name" value="NBCH_WD40"/>
</dbReference>
<dbReference type="SMART" id="SM01026">
    <property type="entry name" value="Beach"/>
    <property type="match status" value="1"/>
</dbReference>
<dbReference type="CDD" id="cd06071">
    <property type="entry name" value="Beach"/>
    <property type="match status" value="1"/>
</dbReference>
<dbReference type="PANTHER" id="PTHR13743">
    <property type="entry name" value="BEIGE/BEACH-RELATED"/>
    <property type="match status" value="1"/>
</dbReference>
<dbReference type="EMBL" id="KK583266">
    <property type="protein sequence ID" value="KDO22612.1"/>
    <property type="molecule type" value="Genomic_DNA"/>
</dbReference>
<dbReference type="AlphaFoldDB" id="A0A067C741"/>
<dbReference type="Proteomes" id="UP000030745">
    <property type="component" value="Unassembled WGS sequence"/>
</dbReference>
<keyword evidence="8" id="KW-1185">Reference proteome</keyword>